<dbReference type="AlphaFoldDB" id="Q73JT8"/>
<evidence type="ECO:0000313" key="2">
    <source>
        <dbReference type="Proteomes" id="UP000008212"/>
    </source>
</evidence>
<dbReference type="EMBL" id="AE017226">
    <property type="protein sequence ID" value="AAS13014.1"/>
    <property type="molecule type" value="Genomic_DNA"/>
</dbReference>
<dbReference type="Proteomes" id="UP000008212">
    <property type="component" value="Chromosome"/>
</dbReference>
<keyword evidence="2" id="KW-1185">Reference proteome</keyword>
<dbReference type="HOGENOM" id="CLU_3384327_0_0_12"/>
<gene>
    <name evidence="1" type="ordered locus">TDE_2497</name>
</gene>
<name>Q73JT8_TREDE</name>
<dbReference type="KEGG" id="tde:TDE_2497"/>
<evidence type="ECO:0000313" key="1">
    <source>
        <dbReference type="EMBL" id="AAS13014.1"/>
    </source>
</evidence>
<protein>
    <submittedName>
        <fullName evidence="1">Uncharacterized protein</fullName>
    </submittedName>
</protein>
<reference evidence="1 2" key="1">
    <citation type="journal article" date="2004" name="Proc. Natl. Acad. Sci. U.S.A.">
        <title>Comparison of the genome of the oral pathogen Treponema denticola with other spirochete genomes.</title>
        <authorList>
            <person name="Seshadri R."/>
            <person name="Myers G.S."/>
            <person name="Tettelin H."/>
            <person name="Eisen J.A."/>
            <person name="Heidelberg J.F."/>
            <person name="Dodson R.J."/>
            <person name="Davidsen T.M."/>
            <person name="DeBoy R.T."/>
            <person name="Fouts D.E."/>
            <person name="Haft D.H."/>
            <person name="Selengut J."/>
            <person name="Ren Q."/>
            <person name="Brinkac L.M."/>
            <person name="Madupu R."/>
            <person name="Kolonay J."/>
            <person name="Durkin S.A."/>
            <person name="Daugherty S.C."/>
            <person name="Shetty J."/>
            <person name="Shvartsbeyn A."/>
            <person name="Gebregeorgis E."/>
            <person name="Geer K."/>
            <person name="Tsegaye G."/>
            <person name="Malek J."/>
            <person name="Ayodeji B."/>
            <person name="Shatsman S."/>
            <person name="McLeod M.P."/>
            <person name="Smajs D."/>
            <person name="Howell J.K."/>
            <person name="Pal S."/>
            <person name="Amin A."/>
            <person name="Vashisth P."/>
            <person name="McNeill T.Z."/>
            <person name="Xiang Q."/>
            <person name="Sodergren E."/>
            <person name="Baca E."/>
            <person name="Weinstock G.M."/>
            <person name="Norris S.J."/>
            <person name="Fraser C.M."/>
            <person name="Paulsen I.T."/>
        </authorList>
    </citation>
    <scope>NUCLEOTIDE SEQUENCE [LARGE SCALE GENOMIC DNA]</scope>
    <source>
        <strain evidence="2">ATCC 35405 / DSM 14222 / CIP 103919 / JCM 8153 / KCTC 15104</strain>
    </source>
</reference>
<dbReference type="PaxDb" id="243275-TDE_2497"/>
<sequence length="33" mass="4011">MKKLFSQIDICCKKFLWEILWLTNRTLSIILVI</sequence>
<organism evidence="1 2">
    <name type="scientific">Treponema denticola (strain ATCC 35405 / DSM 14222 / CIP 103919 / JCM 8153 / KCTC 15104)</name>
    <dbReference type="NCBI Taxonomy" id="243275"/>
    <lineage>
        <taxon>Bacteria</taxon>
        <taxon>Pseudomonadati</taxon>
        <taxon>Spirochaetota</taxon>
        <taxon>Spirochaetia</taxon>
        <taxon>Spirochaetales</taxon>
        <taxon>Treponemataceae</taxon>
        <taxon>Treponema</taxon>
    </lineage>
</organism>
<dbReference type="STRING" id="243275.TDE_2497"/>
<accession>Q73JT8</accession>
<proteinExistence type="predicted"/>